<evidence type="ECO:0008006" key="3">
    <source>
        <dbReference type="Google" id="ProtNLM"/>
    </source>
</evidence>
<comment type="caution">
    <text evidence="1">The sequence shown here is derived from an EMBL/GenBank/DDBJ whole genome shotgun (WGS) entry which is preliminary data.</text>
</comment>
<dbReference type="PROSITE" id="PS51257">
    <property type="entry name" value="PROKAR_LIPOPROTEIN"/>
    <property type="match status" value="1"/>
</dbReference>
<evidence type="ECO:0000313" key="1">
    <source>
        <dbReference type="EMBL" id="MFD2212410.1"/>
    </source>
</evidence>
<dbReference type="EMBL" id="JBHUIK010000001">
    <property type="protein sequence ID" value="MFD2212410.1"/>
    <property type="molecule type" value="Genomic_DNA"/>
</dbReference>
<accession>A0ABW5BUA5</accession>
<dbReference type="Proteomes" id="UP001597318">
    <property type="component" value="Unassembled WGS sequence"/>
</dbReference>
<keyword evidence="2" id="KW-1185">Reference proteome</keyword>
<proteinExistence type="predicted"/>
<organism evidence="1 2">
    <name type="scientific">Metabacillus endolithicus</name>
    <dbReference type="NCBI Taxonomy" id="1535204"/>
    <lineage>
        <taxon>Bacteria</taxon>
        <taxon>Bacillati</taxon>
        <taxon>Bacillota</taxon>
        <taxon>Bacilli</taxon>
        <taxon>Bacillales</taxon>
        <taxon>Bacillaceae</taxon>
        <taxon>Metabacillus</taxon>
    </lineage>
</organism>
<dbReference type="RefSeq" id="WP_379049673.1">
    <property type="nucleotide sequence ID" value="NZ_JBHUIK010000001.1"/>
</dbReference>
<reference evidence="2" key="1">
    <citation type="journal article" date="2019" name="Int. J. Syst. Evol. Microbiol.">
        <title>The Global Catalogue of Microorganisms (GCM) 10K type strain sequencing project: providing services to taxonomists for standard genome sequencing and annotation.</title>
        <authorList>
            <consortium name="The Broad Institute Genomics Platform"/>
            <consortium name="The Broad Institute Genome Sequencing Center for Infectious Disease"/>
            <person name="Wu L."/>
            <person name="Ma J."/>
        </authorList>
    </citation>
    <scope>NUCLEOTIDE SEQUENCE [LARGE SCALE GENOMIC DNA]</scope>
    <source>
        <strain evidence="2">CGMCC 1.15474</strain>
    </source>
</reference>
<sequence>MRSWVTYALIFTLVFAGGCSIKKEADSKVLPNTAAFQDEFTRSLLDSSEEVEDGHYLFELKTGGYSMLWPKNATTDGPPFYQRNKSGFEKILFSEIDEEENYSYAFSTTYTTYGDSLIETSLNMLSSSVGYNGEYEKIETTKTIIYYAKLEDKIGTVNESVTSFNYFSYIVSKDSKKGIEYIFIANCFDEINRVCKIDPKVEEEKALIQMKNVTFRADG</sequence>
<evidence type="ECO:0000313" key="2">
    <source>
        <dbReference type="Proteomes" id="UP001597318"/>
    </source>
</evidence>
<protein>
    <recommendedName>
        <fullName evidence="3">Lipoprotein YvcA</fullName>
    </recommendedName>
</protein>
<name>A0ABW5BUA5_9BACI</name>
<gene>
    <name evidence="1" type="ORF">ACFSKK_01645</name>
</gene>